<accession>A0ABS6BAX7</accession>
<feature type="domain" description="DUF1330" evidence="1">
    <location>
        <begin position="9"/>
        <end position="101"/>
    </location>
</feature>
<evidence type="ECO:0000259" key="1">
    <source>
        <dbReference type="Pfam" id="PF07045"/>
    </source>
</evidence>
<dbReference type="PANTHER" id="PTHR41521:SF4">
    <property type="entry name" value="BLR0684 PROTEIN"/>
    <property type="match status" value="1"/>
</dbReference>
<name>A0ABS6BAX7_9NOCA</name>
<proteinExistence type="predicted"/>
<dbReference type="SUPFAM" id="SSF54909">
    <property type="entry name" value="Dimeric alpha+beta barrel"/>
    <property type="match status" value="1"/>
</dbReference>
<dbReference type="EMBL" id="JAHKNI010000021">
    <property type="protein sequence ID" value="MBU3067443.1"/>
    <property type="molecule type" value="Genomic_DNA"/>
</dbReference>
<organism evidence="2 3">
    <name type="scientific">Nocardia albiluteola</name>
    <dbReference type="NCBI Taxonomy" id="2842303"/>
    <lineage>
        <taxon>Bacteria</taxon>
        <taxon>Bacillati</taxon>
        <taxon>Actinomycetota</taxon>
        <taxon>Actinomycetes</taxon>
        <taxon>Mycobacteriales</taxon>
        <taxon>Nocardiaceae</taxon>
        <taxon>Nocardia</taxon>
    </lineage>
</organism>
<keyword evidence="3" id="KW-1185">Reference proteome</keyword>
<evidence type="ECO:0000313" key="3">
    <source>
        <dbReference type="Proteomes" id="UP000733379"/>
    </source>
</evidence>
<dbReference type="InterPro" id="IPR011008">
    <property type="entry name" value="Dimeric_a/b-barrel"/>
</dbReference>
<dbReference type="Proteomes" id="UP000733379">
    <property type="component" value="Unassembled WGS sequence"/>
</dbReference>
<reference evidence="2 3" key="1">
    <citation type="submission" date="2021-06" db="EMBL/GenBank/DDBJ databases">
        <title>Actinomycetes sequencing.</title>
        <authorList>
            <person name="Shan Q."/>
        </authorList>
    </citation>
    <scope>NUCLEOTIDE SEQUENCE [LARGE SCALE GENOMIC DNA]</scope>
    <source>
        <strain evidence="2 3">NEAU-G5</strain>
    </source>
</reference>
<dbReference type="Gene3D" id="3.30.70.100">
    <property type="match status" value="1"/>
</dbReference>
<evidence type="ECO:0000313" key="2">
    <source>
        <dbReference type="EMBL" id="MBU3067443.1"/>
    </source>
</evidence>
<comment type="caution">
    <text evidence="2">The sequence shown here is derived from an EMBL/GenBank/DDBJ whole genome shotgun (WGS) entry which is preliminary data.</text>
</comment>
<dbReference type="PANTHER" id="PTHR41521">
    <property type="match status" value="1"/>
</dbReference>
<sequence>MPIKEDAMTAYIIAHVHSTNFGPEIVEYLRRVDATLEPFAGVFRTHGNPSADTIEGDWKGDLIIIEFPTIEAARGWYESPAYLEIRNLRTDNTTADLILFESLPAGYRADSALAYLLPEQD</sequence>
<dbReference type="Pfam" id="PF07045">
    <property type="entry name" value="DUF1330"/>
    <property type="match status" value="1"/>
</dbReference>
<dbReference type="InterPro" id="IPR010753">
    <property type="entry name" value="DUF1330"/>
</dbReference>
<protein>
    <submittedName>
        <fullName evidence="2">DUF1330 domain-containing protein</fullName>
    </submittedName>
</protein>
<gene>
    <name evidence="2" type="ORF">KO481_38715</name>
</gene>